<dbReference type="HOGENOM" id="CLU_1422836_0_0_1"/>
<dbReference type="KEGG" id="dpx:DAPPUDRAFT_343670"/>
<dbReference type="EMBL" id="GL736357">
    <property type="protein sequence ID" value="EFX60458.1"/>
    <property type="molecule type" value="Genomic_DNA"/>
</dbReference>
<dbReference type="InParanoid" id="E9I6C2"/>
<evidence type="ECO:0000313" key="1">
    <source>
        <dbReference type="EMBL" id="EFX60458.1"/>
    </source>
</evidence>
<keyword evidence="2" id="KW-1185">Reference proteome</keyword>
<protein>
    <submittedName>
        <fullName evidence="1">Uncharacterized protein</fullName>
    </submittedName>
</protein>
<dbReference type="Proteomes" id="UP000000305">
    <property type="component" value="Unassembled WGS sequence"/>
</dbReference>
<accession>E9I6C2</accession>
<name>E9I6C2_DAPPU</name>
<sequence length="191" mass="21004">MMENKMKKQKIAVSDDVLRNPLSSFLKGDTVKLKRGVKAVSDHAEHNNKTAEISACLEDIEGGLFLRDGLKGCRYWNVDDVLLLERKVAEFPLTLIENIESLKENYTLQRAEAEEAGQGGAFEAFINSKDPIELTYSGGVYRAADNETNKVIVGYAAFHQTTAAAVVKFDAKPAPLLEQSAKNESGITIEP</sequence>
<gene>
    <name evidence="1" type="ORF">DAPPUDRAFT_343670</name>
</gene>
<reference evidence="1 2" key="1">
    <citation type="journal article" date="2011" name="Science">
        <title>The ecoresponsive genome of Daphnia pulex.</title>
        <authorList>
            <person name="Colbourne J.K."/>
            <person name="Pfrender M.E."/>
            <person name="Gilbert D."/>
            <person name="Thomas W.K."/>
            <person name="Tucker A."/>
            <person name="Oakley T.H."/>
            <person name="Tokishita S."/>
            <person name="Aerts A."/>
            <person name="Arnold G.J."/>
            <person name="Basu M.K."/>
            <person name="Bauer D.J."/>
            <person name="Caceres C.E."/>
            <person name="Carmel L."/>
            <person name="Casola C."/>
            <person name="Choi J.H."/>
            <person name="Detter J.C."/>
            <person name="Dong Q."/>
            <person name="Dusheyko S."/>
            <person name="Eads B.D."/>
            <person name="Frohlich T."/>
            <person name="Geiler-Samerotte K.A."/>
            <person name="Gerlach D."/>
            <person name="Hatcher P."/>
            <person name="Jogdeo S."/>
            <person name="Krijgsveld J."/>
            <person name="Kriventseva E.V."/>
            <person name="Kultz D."/>
            <person name="Laforsch C."/>
            <person name="Lindquist E."/>
            <person name="Lopez J."/>
            <person name="Manak J.R."/>
            <person name="Muller J."/>
            <person name="Pangilinan J."/>
            <person name="Patwardhan R.P."/>
            <person name="Pitluck S."/>
            <person name="Pritham E.J."/>
            <person name="Rechtsteiner A."/>
            <person name="Rho M."/>
            <person name="Rogozin I.B."/>
            <person name="Sakarya O."/>
            <person name="Salamov A."/>
            <person name="Schaack S."/>
            <person name="Shapiro H."/>
            <person name="Shiga Y."/>
            <person name="Skalitzky C."/>
            <person name="Smith Z."/>
            <person name="Souvorov A."/>
            <person name="Sung W."/>
            <person name="Tang Z."/>
            <person name="Tsuchiya D."/>
            <person name="Tu H."/>
            <person name="Vos H."/>
            <person name="Wang M."/>
            <person name="Wolf Y.I."/>
            <person name="Yamagata H."/>
            <person name="Yamada T."/>
            <person name="Ye Y."/>
            <person name="Shaw J.R."/>
            <person name="Andrews J."/>
            <person name="Crease T.J."/>
            <person name="Tang H."/>
            <person name="Lucas S.M."/>
            <person name="Robertson H.M."/>
            <person name="Bork P."/>
            <person name="Koonin E.V."/>
            <person name="Zdobnov E.M."/>
            <person name="Grigoriev I.V."/>
            <person name="Lynch M."/>
            <person name="Boore J.L."/>
        </authorList>
    </citation>
    <scope>NUCLEOTIDE SEQUENCE [LARGE SCALE GENOMIC DNA]</scope>
</reference>
<evidence type="ECO:0000313" key="2">
    <source>
        <dbReference type="Proteomes" id="UP000000305"/>
    </source>
</evidence>
<proteinExistence type="predicted"/>
<dbReference type="AlphaFoldDB" id="E9I6C2"/>
<organism evidence="1 2">
    <name type="scientific">Daphnia pulex</name>
    <name type="common">Water flea</name>
    <dbReference type="NCBI Taxonomy" id="6669"/>
    <lineage>
        <taxon>Eukaryota</taxon>
        <taxon>Metazoa</taxon>
        <taxon>Ecdysozoa</taxon>
        <taxon>Arthropoda</taxon>
        <taxon>Crustacea</taxon>
        <taxon>Branchiopoda</taxon>
        <taxon>Diplostraca</taxon>
        <taxon>Cladocera</taxon>
        <taxon>Anomopoda</taxon>
        <taxon>Daphniidae</taxon>
        <taxon>Daphnia</taxon>
    </lineage>
</organism>